<evidence type="ECO:0000313" key="3">
    <source>
        <dbReference type="EMBL" id="NOV40835.1"/>
    </source>
</evidence>
<dbReference type="VEuPathDB" id="VectorBase:LOC119159944"/>
<evidence type="ECO:0000256" key="2">
    <source>
        <dbReference type="SAM" id="SignalP"/>
    </source>
</evidence>
<feature type="region of interest" description="Disordered" evidence="1">
    <location>
        <begin position="95"/>
        <end position="127"/>
    </location>
</feature>
<dbReference type="RefSeq" id="XP_037268632.1">
    <property type="nucleotide sequence ID" value="XM_037412735.1"/>
</dbReference>
<protein>
    <submittedName>
        <fullName evidence="3">Putative conserved secreted protein fat body overexpressed</fullName>
    </submittedName>
</protein>
<accession>A0A6M2D4I6</accession>
<evidence type="ECO:0000256" key="1">
    <source>
        <dbReference type="SAM" id="MobiDB-lite"/>
    </source>
</evidence>
<dbReference type="KEGG" id="rmp:119159944"/>
<name>A0A6M2D4I6_RHIMP</name>
<dbReference type="EMBL" id="GHWJ01008098">
    <property type="protein sequence ID" value="NOV40835.1"/>
    <property type="molecule type" value="Transcribed_RNA"/>
</dbReference>
<keyword evidence="2" id="KW-0732">Signal</keyword>
<dbReference type="OrthoDB" id="10560823at2759"/>
<dbReference type="OMA" id="ITMEMAS"/>
<feature type="chain" id="PRO_5026882022" evidence="2">
    <location>
        <begin position="19"/>
        <end position="127"/>
    </location>
</feature>
<sequence>MRFSSGLLWLSAIPFTCAIPLGDFEGPVKKISRRCTPIPYSYFIICTTSEAAIIPLVAEPPMPVIQPVGGIIGNSSDAGFQGDIELPPWLIGQISTSGKDSELNVPSDGSDAEQSNATENATSGAPS</sequence>
<proteinExistence type="predicted"/>
<dbReference type="AlphaFoldDB" id="A0A6M2D4I6"/>
<feature type="signal peptide" evidence="2">
    <location>
        <begin position="1"/>
        <end position="18"/>
    </location>
</feature>
<organism evidence="3">
    <name type="scientific">Rhipicephalus microplus</name>
    <name type="common">Cattle tick</name>
    <name type="synonym">Boophilus microplus</name>
    <dbReference type="NCBI Taxonomy" id="6941"/>
    <lineage>
        <taxon>Eukaryota</taxon>
        <taxon>Metazoa</taxon>
        <taxon>Ecdysozoa</taxon>
        <taxon>Arthropoda</taxon>
        <taxon>Chelicerata</taxon>
        <taxon>Arachnida</taxon>
        <taxon>Acari</taxon>
        <taxon>Parasitiformes</taxon>
        <taxon>Ixodida</taxon>
        <taxon>Ixodoidea</taxon>
        <taxon>Ixodidae</taxon>
        <taxon>Rhipicephalinae</taxon>
        <taxon>Rhipicephalus</taxon>
        <taxon>Boophilus</taxon>
    </lineage>
</organism>
<reference evidence="3" key="1">
    <citation type="submission" date="2019-09" db="EMBL/GenBank/DDBJ databases">
        <title>Organ-specific transcriptomic study of the physiology of the cattle tick, Rhipicephalus microplus.</title>
        <authorList>
            <person name="Tirloni L."/>
            <person name="Braz G."/>
            <person name="Gandara A.C.P."/>
            <person name="Sabadin G.A."/>
            <person name="da Silva R.M."/>
            <person name="Guizzo M.G."/>
            <person name="Machado J.A."/>
            <person name="Costa E.P."/>
            <person name="Gomes H.F."/>
            <person name="Moraes J."/>
            <person name="Mota M.B.S."/>
            <person name="Mesquita R.D."/>
            <person name="Alvarenga P.H."/>
            <person name="Alves F."/>
            <person name="Seixas A."/>
            <person name="da Fonseca R.N."/>
            <person name="Fogaca A."/>
            <person name="Logullo C."/>
            <person name="Tanaka A."/>
            <person name="Daffre S."/>
            <person name="Termignoni C."/>
            <person name="Vaz I.S.Jr."/>
            <person name="Oliveira P.L."/>
            <person name="Ribeiro J.M."/>
        </authorList>
    </citation>
    <scope>NUCLEOTIDE SEQUENCE</scope>
    <source>
        <strain evidence="3">Porto Alegre</strain>
    </source>
</reference>
<feature type="compositionally biased region" description="Polar residues" evidence="1">
    <location>
        <begin position="112"/>
        <end position="127"/>
    </location>
</feature>